<protein>
    <recommendedName>
        <fullName evidence="2">Phosphoribosyltransferase domain-containing protein</fullName>
    </recommendedName>
</protein>
<organism evidence="3 4">
    <name type="scientific">Lentilactobacillus curieae</name>
    <dbReference type="NCBI Taxonomy" id="1138822"/>
    <lineage>
        <taxon>Bacteria</taxon>
        <taxon>Bacillati</taxon>
        <taxon>Bacillota</taxon>
        <taxon>Bacilli</taxon>
        <taxon>Lactobacillales</taxon>
        <taxon>Lactobacillaceae</taxon>
        <taxon>Lentilactobacillus</taxon>
    </lineage>
</organism>
<dbReference type="eggNOG" id="COG1040">
    <property type="taxonomic scope" value="Bacteria"/>
</dbReference>
<dbReference type="InterPro" id="IPR051910">
    <property type="entry name" value="ComF/GntX_DNA_util-trans"/>
</dbReference>
<dbReference type="KEGG" id="lcu:PL11_007845"/>
<accession>A0A1S6QJS1</accession>
<dbReference type="PANTHER" id="PTHR47505:SF1">
    <property type="entry name" value="DNA UTILIZATION PROTEIN YHGH"/>
    <property type="match status" value="1"/>
</dbReference>
<name>A0A1S6QJS1_9LACO</name>
<dbReference type="Proteomes" id="UP000030361">
    <property type="component" value="Chromosome"/>
</dbReference>
<dbReference type="SUPFAM" id="SSF53271">
    <property type="entry name" value="PRTase-like"/>
    <property type="match status" value="1"/>
</dbReference>
<comment type="similarity">
    <text evidence="1">Belongs to the ComF/GntX family.</text>
</comment>
<evidence type="ECO:0000256" key="1">
    <source>
        <dbReference type="ARBA" id="ARBA00008007"/>
    </source>
</evidence>
<dbReference type="Pfam" id="PF00156">
    <property type="entry name" value="Pribosyltran"/>
    <property type="match status" value="1"/>
</dbReference>
<dbReference type="AlphaFoldDB" id="A0A1S6QJS1"/>
<evidence type="ECO:0000313" key="3">
    <source>
        <dbReference type="EMBL" id="AQW21833.1"/>
    </source>
</evidence>
<reference evidence="3 4" key="1">
    <citation type="journal article" date="2015" name="Genome Announc.">
        <title>Genome Sequence of Lactobacillus curieae CCTCC M 2011381T, a Novel Producer of Gamma-aminobutyric Acid.</title>
        <authorList>
            <person name="Wang Y."/>
            <person name="Wang Y."/>
            <person name="Lang C."/>
            <person name="Wei D."/>
            <person name="Xu P."/>
            <person name="Xie J."/>
        </authorList>
    </citation>
    <scope>NUCLEOTIDE SEQUENCE [LARGE SCALE GENOMIC DNA]</scope>
    <source>
        <strain evidence="3 4">CCTCC M 2011381</strain>
    </source>
</reference>
<sequence>MKLNICLVCGGILAPSFKLEDLFSVAGLNKRLVCSTCWSKFEYLPQRVTCQGCGRCIDESSRERICPDCTRWLVNEEMDFNNVALFAYNLWMKEYMHRYKFIGDYRLRLIFTQFIKNYIRTNYPNRNLVVVPVPVAPETSALRGFNQVQGLLEDVDYLEALHTIDSKKSPQSAKNRFERMSTSQPFALIQGCEKQIYDKNVLIVDDVYTTGRTIRHAATAVLMANPRKIMGLTLAR</sequence>
<dbReference type="PANTHER" id="PTHR47505">
    <property type="entry name" value="DNA UTILIZATION PROTEIN YHGH"/>
    <property type="match status" value="1"/>
</dbReference>
<dbReference type="Gene3D" id="3.40.50.2020">
    <property type="match status" value="1"/>
</dbReference>
<keyword evidence="4" id="KW-1185">Reference proteome</keyword>
<dbReference type="OrthoDB" id="9779910at2"/>
<evidence type="ECO:0000259" key="2">
    <source>
        <dbReference type="Pfam" id="PF00156"/>
    </source>
</evidence>
<dbReference type="InterPro" id="IPR000836">
    <property type="entry name" value="PRTase_dom"/>
</dbReference>
<dbReference type="CDD" id="cd06223">
    <property type="entry name" value="PRTases_typeI"/>
    <property type="match status" value="1"/>
</dbReference>
<dbReference type="EMBL" id="CP018906">
    <property type="protein sequence ID" value="AQW21833.1"/>
    <property type="molecule type" value="Genomic_DNA"/>
</dbReference>
<evidence type="ECO:0000313" key="4">
    <source>
        <dbReference type="Proteomes" id="UP000030361"/>
    </source>
</evidence>
<gene>
    <name evidence="3" type="ORF">PL11_007845</name>
</gene>
<proteinExistence type="inferred from homology"/>
<dbReference type="RefSeq" id="WP_035167531.1">
    <property type="nucleotide sequence ID" value="NZ_CP018906.1"/>
</dbReference>
<dbReference type="InterPro" id="IPR029057">
    <property type="entry name" value="PRTase-like"/>
</dbReference>
<feature type="domain" description="Phosphoribosyltransferase" evidence="2">
    <location>
        <begin position="113"/>
        <end position="229"/>
    </location>
</feature>